<sequence length="314" mass="35991">MTVITKPLTDKKSNQLKQPLVNENAGAQTATWNKQDVESAAPNLKYVILGARARRITTSTTLCLLIMSLLVMSIGVIGGVYVYRQFTRQQFQRFHGWCNIPYGNVKSSGNKDYQGHQESLFADSNLFERLSNIRDNGDRPMFYMQNNGRNSFRQEFELDPENDLEKIVVPDFGRARKGKFIHDFTTNKTGIIDYLQGRCFIMPLNRQRVYPPRRMSDIINQMLNGSYDVDTEVVRETMTVVLPPISDFRDIGQFIEQLCKPLKTYMLKKRDDPIVKRSASINSVFAEFAGKKISELEIDTSPAEEYEKSELSKA</sequence>
<evidence type="ECO:0000259" key="10">
    <source>
        <dbReference type="PROSITE" id="PS50869"/>
    </source>
</evidence>
<comment type="subcellular location">
    <subcellularLocation>
        <location evidence="1 9">Membrane</location>
        <topology evidence="1 9">Single-pass type II membrane protein</topology>
    </subcellularLocation>
</comment>
<evidence type="ECO:0000256" key="1">
    <source>
        <dbReference type="ARBA" id="ARBA00004606"/>
    </source>
</evidence>
<dbReference type="PROSITE" id="PS50869">
    <property type="entry name" value="BRICHOS"/>
    <property type="match status" value="1"/>
</dbReference>
<protein>
    <recommendedName>
        <fullName evidence="9">Integral membrane protein 2</fullName>
    </recommendedName>
</protein>
<dbReference type="SMART" id="SM01039">
    <property type="entry name" value="BRICHOS"/>
    <property type="match status" value="1"/>
</dbReference>
<feature type="transmembrane region" description="Helical" evidence="9">
    <location>
        <begin position="62"/>
        <end position="83"/>
    </location>
</feature>
<keyword evidence="5 9" id="KW-1133">Transmembrane helix</keyword>
<dbReference type="AlphaFoldDB" id="A0AAW2HUJ6"/>
<evidence type="ECO:0000256" key="2">
    <source>
        <dbReference type="ARBA" id="ARBA00006794"/>
    </source>
</evidence>
<keyword evidence="4 9" id="KW-0735">Signal-anchor</keyword>
<keyword evidence="6 9" id="KW-0472">Membrane</keyword>
<keyword evidence="7" id="KW-1015">Disulfide bond</keyword>
<dbReference type="PANTHER" id="PTHR10962:SF1">
    <property type="entry name" value="INTEGRAL MEMBRANE PROTEIN 2"/>
    <property type="match status" value="1"/>
</dbReference>
<evidence type="ECO:0000256" key="5">
    <source>
        <dbReference type="ARBA" id="ARBA00022989"/>
    </source>
</evidence>
<feature type="domain" description="BRICHOS" evidence="10">
    <location>
        <begin position="172"/>
        <end position="267"/>
    </location>
</feature>
<dbReference type="GO" id="GO:0005794">
    <property type="term" value="C:Golgi apparatus"/>
    <property type="evidence" value="ECO:0007669"/>
    <property type="project" value="TreeGrafter"/>
</dbReference>
<name>A0AAW2HUJ6_9NEOP</name>
<dbReference type="GO" id="GO:0005886">
    <property type="term" value="C:plasma membrane"/>
    <property type="evidence" value="ECO:0007669"/>
    <property type="project" value="UniProtKB-UniRule"/>
</dbReference>
<comment type="caution">
    <text evidence="11">The sequence shown here is derived from an EMBL/GenBank/DDBJ whole genome shotgun (WGS) entry which is preliminary data.</text>
</comment>
<dbReference type="InterPro" id="IPR007084">
    <property type="entry name" value="BRICHOS_dom"/>
</dbReference>
<reference evidence="11" key="1">
    <citation type="journal article" date="2024" name="Gigascience">
        <title>Chromosome-level genome of the poultry shaft louse Menopon gallinae provides insight into the host-switching and adaptive evolution of parasitic lice.</title>
        <authorList>
            <person name="Xu Y."/>
            <person name="Ma L."/>
            <person name="Liu S."/>
            <person name="Liang Y."/>
            <person name="Liu Q."/>
            <person name="He Z."/>
            <person name="Tian L."/>
            <person name="Duan Y."/>
            <person name="Cai W."/>
            <person name="Li H."/>
            <person name="Song F."/>
        </authorList>
    </citation>
    <scope>NUCLEOTIDE SEQUENCE</scope>
    <source>
        <strain evidence="11">Cailab_2023a</strain>
    </source>
</reference>
<dbReference type="PANTHER" id="PTHR10962">
    <property type="entry name" value="INTEGRAL TRANSMEMBRANE PROTEIN 2"/>
    <property type="match status" value="1"/>
</dbReference>
<keyword evidence="3 9" id="KW-0812">Transmembrane</keyword>
<evidence type="ECO:0000313" key="11">
    <source>
        <dbReference type="EMBL" id="KAL0273574.1"/>
    </source>
</evidence>
<proteinExistence type="inferred from homology"/>
<evidence type="ECO:0000256" key="8">
    <source>
        <dbReference type="ARBA" id="ARBA00023180"/>
    </source>
</evidence>
<evidence type="ECO:0000256" key="7">
    <source>
        <dbReference type="ARBA" id="ARBA00023157"/>
    </source>
</evidence>
<evidence type="ECO:0000256" key="3">
    <source>
        <dbReference type="ARBA" id="ARBA00022692"/>
    </source>
</evidence>
<dbReference type="EMBL" id="JARGDH010000003">
    <property type="protein sequence ID" value="KAL0273574.1"/>
    <property type="molecule type" value="Genomic_DNA"/>
</dbReference>
<dbReference type="InterPro" id="IPR040145">
    <property type="entry name" value="ITM2"/>
</dbReference>
<organism evidence="11">
    <name type="scientific">Menopon gallinae</name>
    <name type="common">poultry shaft louse</name>
    <dbReference type="NCBI Taxonomy" id="328185"/>
    <lineage>
        <taxon>Eukaryota</taxon>
        <taxon>Metazoa</taxon>
        <taxon>Ecdysozoa</taxon>
        <taxon>Arthropoda</taxon>
        <taxon>Hexapoda</taxon>
        <taxon>Insecta</taxon>
        <taxon>Pterygota</taxon>
        <taxon>Neoptera</taxon>
        <taxon>Paraneoptera</taxon>
        <taxon>Psocodea</taxon>
        <taxon>Troctomorpha</taxon>
        <taxon>Phthiraptera</taxon>
        <taxon>Amblycera</taxon>
        <taxon>Menoponidae</taxon>
        <taxon>Menopon</taxon>
    </lineage>
</organism>
<dbReference type="GO" id="GO:0070062">
    <property type="term" value="C:extracellular exosome"/>
    <property type="evidence" value="ECO:0007669"/>
    <property type="project" value="TreeGrafter"/>
</dbReference>
<evidence type="ECO:0000256" key="4">
    <source>
        <dbReference type="ARBA" id="ARBA00022968"/>
    </source>
</evidence>
<dbReference type="GO" id="GO:0001540">
    <property type="term" value="F:amyloid-beta binding"/>
    <property type="evidence" value="ECO:0007669"/>
    <property type="project" value="TreeGrafter"/>
</dbReference>
<keyword evidence="9" id="KW-1003">Cell membrane</keyword>
<dbReference type="Pfam" id="PF04089">
    <property type="entry name" value="BRICHOS"/>
    <property type="match status" value="1"/>
</dbReference>
<comment type="similarity">
    <text evidence="2 9">Belongs to the ITM2 family.</text>
</comment>
<accession>A0AAW2HUJ6</accession>
<dbReference type="GO" id="GO:0042985">
    <property type="term" value="P:negative regulation of amyloid precursor protein biosynthetic process"/>
    <property type="evidence" value="ECO:0007669"/>
    <property type="project" value="TreeGrafter"/>
</dbReference>
<evidence type="ECO:0000256" key="6">
    <source>
        <dbReference type="ARBA" id="ARBA00023136"/>
    </source>
</evidence>
<evidence type="ECO:0000256" key="9">
    <source>
        <dbReference type="RuleBase" id="RU367061"/>
    </source>
</evidence>
<gene>
    <name evidence="11" type="ORF">PYX00_006212</name>
</gene>
<keyword evidence="8" id="KW-0325">Glycoprotein</keyword>